<feature type="compositionally biased region" description="Acidic residues" evidence="2">
    <location>
        <begin position="29"/>
        <end position="75"/>
    </location>
</feature>
<evidence type="ECO:0000313" key="3">
    <source>
        <dbReference type="EMBL" id="CAB5222832.1"/>
    </source>
</evidence>
<sequence>MQTTDTLEAAVDSLLAPMNDEPKAQPETAAEEEVESEIEADDEGQEADAADNSEEDGEEPEAEDDEDEENEEADAPETPATYSVKVDGKEMQVTLEELKRSFSGNAYVQKGMQEAAAVRKEAEALFQTLQNERQQFLATLENVQQQGIMKAPQAPDIRMLDSDPIGYMQEKAKYEIKAQEYQAQQRQLHEQAQRQTALQEQARQVELQEQARRLTEAIPEFANPEKAAVLKANLVGFASKYGLSAEEVASTVDARLVQVLYDAYRYNQLSAVKAQAKKPEPPRNVKPMPRKPAPEKIVRDRQMKAAKRSGKPEAFIDLLFR</sequence>
<gene>
    <name evidence="3" type="ORF">UFOVP373_35</name>
</gene>
<name>A0A6J7X1J6_9CAUD</name>
<feature type="coiled-coil region" evidence="1">
    <location>
        <begin position="112"/>
        <end position="146"/>
    </location>
</feature>
<feature type="region of interest" description="Disordered" evidence="2">
    <location>
        <begin position="275"/>
        <end position="310"/>
    </location>
</feature>
<keyword evidence="1" id="KW-0175">Coiled coil</keyword>
<accession>A0A6J7X1J6</accession>
<feature type="region of interest" description="Disordered" evidence="2">
    <location>
        <begin position="1"/>
        <end position="88"/>
    </location>
</feature>
<reference evidence="3" key="1">
    <citation type="submission" date="2020-05" db="EMBL/GenBank/DDBJ databases">
        <authorList>
            <person name="Chiriac C."/>
            <person name="Salcher M."/>
            <person name="Ghai R."/>
            <person name="Kavagutti S V."/>
        </authorList>
    </citation>
    <scope>NUCLEOTIDE SEQUENCE</scope>
</reference>
<proteinExistence type="predicted"/>
<evidence type="ECO:0000256" key="2">
    <source>
        <dbReference type="SAM" id="MobiDB-lite"/>
    </source>
</evidence>
<evidence type="ECO:0008006" key="4">
    <source>
        <dbReference type="Google" id="ProtNLM"/>
    </source>
</evidence>
<dbReference type="EMBL" id="LR798304">
    <property type="protein sequence ID" value="CAB5222832.1"/>
    <property type="molecule type" value="Genomic_DNA"/>
</dbReference>
<evidence type="ECO:0000256" key="1">
    <source>
        <dbReference type="SAM" id="Coils"/>
    </source>
</evidence>
<feature type="compositionally biased region" description="Basic and acidic residues" evidence="2">
    <location>
        <begin position="292"/>
        <end position="303"/>
    </location>
</feature>
<feature type="coiled-coil region" evidence="1">
    <location>
        <begin position="171"/>
        <end position="217"/>
    </location>
</feature>
<protein>
    <recommendedName>
        <fullName evidence="4">Scaffolding protein</fullName>
    </recommendedName>
</protein>
<organism evidence="3">
    <name type="scientific">uncultured Caudovirales phage</name>
    <dbReference type="NCBI Taxonomy" id="2100421"/>
    <lineage>
        <taxon>Viruses</taxon>
        <taxon>Duplodnaviria</taxon>
        <taxon>Heunggongvirae</taxon>
        <taxon>Uroviricota</taxon>
        <taxon>Caudoviricetes</taxon>
        <taxon>Peduoviridae</taxon>
        <taxon>Maltschvirus</taxon>
        <taxon>Maltschvirus maltsch</taxon>
    </lineage>
</organism>